<keyword evidence="3" id="KW-1185">Reference proteome</keyword>
<reference evidence="2 3" key="1">
    <citation type="journal article" date="2019" name="Sci. Rep.">
        <title>Orb-weaving spider Araneus ventricosus genome elucidates the spidroin gene catalogue.</title>
        <authorList>
            <person name="Kono N."/>
            <person name="Nakamura H."/>
            <person name="Ohtoshi R."/>
            <person name="Moran D.A.P."/>
            <person name="Shinohara A."/>
            <person name="Yoshida Y."/>
            <person name="Fujiwara M."/>
            <person name="Mori M."/>
            <person name="Tomita M."/>
            <person name="Arakawa K."/>
        </authorList>
    </citation>
    <scope>NUCLEOTIDE SEQUENCE [LARGE SCALE GENOMIC DNA]</scope>
</reference>
<dbReference type="Proteomes" id="UP000499080">
    <property type="component" value="Unassembled WGS sequence"/>
</dbReference>
<protein>
    <submittedName>
        <fullName evidence="2">Uncharacterized protein</fullName>
    </submittedName>
</protein>
<evidence type="ECO:0000313" key="2">
    <source>
        <dbReference type="EMBL" id="GBO03328.1"/>
    </source>
</evidence>
<proteinExistence type="predicted"/>
<comment type="caution">
    <text evidence="2">The sequence shown here is derived from an EMBL/GenBank/DDBJ whole genome shotgun (WGS) entry which is preliminary data.</text>
</comment>
<sequence length="89" mass="9899">MRAEHAIARLCSQRPGELRQGASSSGATRTPQLSQTLHQVAHHSRKPRLAEIITKRRRCVGSGRWSFESILPHAQNTNTLQFGNEIQSG</sequence>
<gene>
    <name evidence="2" type="ORF">AVEN_79151_1</name>
</gene>
<evidence type="ECO:0000256" key="1">
    <source>
        <dbReference type="SAM" id="MobiDB-lite"/>
    </source>
</evidence>
<feature type="compositionally biased region" description="Polar residues" evidence="1">
    <location>
        <begin position="21"/>
        <end position="38"/>
    </location>
</feature>
<dbReference type="AlphaFoldDB" id="A0A4Y2TS16"/>
<feature type="region of interest" description="Disordered" evidence="1">
    <location>
        <begin position="1"/>
        <end position="46"/>
    </location>
</feature>
<accession>A0A4Y2TS16</accession>
<name>A0A4Y2TS16_ARAVE</name>
<organism evidence="2 3">
    <name type="scientific">Araneus ventricosus</name>
    <name type="common">Orbweaver spider</name>
    <name type="synonym">Epeira ventricosa</name>
    <dbReference type="NCBI Taxonomy" id="182803"/>
    <lineage>
        <taxon>Eukaryota</taxon>
        <taxon>Metazoa</taxon>
        <taxon>Ecdysozoa</taxon>
        <taxon>Arthropoda</taxon>
        <taxon>Chelicerata</taxon>
        <taxon>Arachnida</taxon>
        <taxon>Araneae</taxon>
        <taxon>Araneomorphae</taxon>
        <taxon>Entelegynae</taxon>
        <taxon>Araneoidea</taxon>
        <taxon>Araneidae</taxon>
        <taxon>Araneus</taxon>
    </lineage>
</organism>
<evidence type="ECO:0000313" key="3">
    <source>
        <dbReference type="Proteomes" id="UP000499080"/>
    </source>
</evidence>
<dbReference type="EMBL" id="BGPR01030671">
    <property type="protein sequence ID" value="GBO03328.1"/>
    <property type="molecule type" value="Genomic_DNA"/>
</dbReference>